<protein>
    <submittedName>
        <fullName evidence="2">Uncharacterized protein</fullName>
    </submittedName>
</protein>
<keyword evidence="3" id="KW-1185">Reference proteome</keyword>
<evidence type="ECO:0000256" key="1">
    <source>
        <dbReference type="SAM" id="MobiDB-lite"/>
    </source>
</evidence>
<gene>
    <name evidence="2" type="ORF">OCL06_15425</name>
</gene>
<dbReference type="Proteomes" id="UP001209257">
    <property type="component" value="Unassembled WGS sequence"/>
</dbReference>
<accession>A0ABT2VRN9</accession>
<comment type="caution">
    <text evidence="2">The sequence shown here is derived from an EMBL/GenBank/DDBJ whole genome shotgun (WGS) entry which is preliminary data.</text>
</comment>
<sequence length="101" mass="11214">MIINTSFSVSPADQPQSRNPRGGAAPAVESATDKPQPVNPGQFVLKAPQSAQDFEQARQYQQFIREDNNAQSRTAIASYTALEKARQRENIREMFGVDLYA</sequence>
<proteinExistence type="predicted"/>
<dbReference type="EMBL" id="JAOTJC010000013">
    <property type="protein sequence ID" value="MCU7555980.1"/>
    <property type="molecule type" value="Genomic_DNA"/>
</dbReference>
<evidence type="ECO:0000313" key="2">
    <source>
        <dbReference type="EMBL" id="MCU7555980.1"/>
    </source>
</evidence>
<dbReference type="RefSeq" id="WP_262996178.1">
    <property type="nucleotide sequence ID" value="NZ_JAOTJC010000013.1"/>
</dbReference>
<name>A0ABT2VRN9_9ALTE</name>
<evidence type="ECO:0000313" key="3">
    <source>
        <dbReference type="Proteomes" id="UP001209257"/>
    </source>
</evidence>
<reference evidence="3" key="1">
    <citation type="submission" date="2023-07" db="EMBL/GenBank/DDBJ databases">
        <title>Study on multiphase classification of strain Alteromonas salexigens isolated from the Yellow Sea.</title>
        <authorList>
            <person name="Sun L."/>
        </authorList>
    </citation>
    <scope>NUCLEOTIDE SEQUENCE [LARGE SCALE GENOMIC DNA]</scope>
    <source>
        <strain evidence="3">ASW11-19</strain>
    </source>
</reference>
<feature type="region of interest" description="Disordered" evidence="1">
    <location>
        <begin position="1"/>
        <end position="40"/>
    </location>
</feature>
<feature type="compositionally biased region" description="Polar residues" evidence="1">
    <location>
        <begin position="1"/>
        <end position="19"/>
    </location>
</feature>
<organism evidence="2 3">
    <name type="scientific">Alteromonas salexigens</name>
    <dbReference type="NCBI Taxonomy" id="2982530"/>
    <lineage>
        <taxon>Bacteria</taxon>
        <taxon>Pseudomonadati</taxon>
        <taxon>Pseudomonadota</taxon>
        <taxon>Gammaproteobacteria</taxon>
        <taxon>Alteromonadales</taxon>
        <taxon>Alteromonadaceae</taxon>
        <taxon>Alteromonas/Salinimonas group</taxon>
        <taxon>Alteromonas</taxon>
    </lineage>
</organism>